<accession>A0A1L5BT28</accession>
<dbReference type="RefSeq" id="WP_007682984.1">
    <property type="nucleotide sequence ID" value="NZ_CP013070.1"/>
</dbReference>
<sequence>MIRITDHLAGNDGRKQVERWVPRWMAFPPSAYTARGGVATVTAHAKVMAARNQAAQPDPDDMEVPFAEAA</sequence>
<name>A0A1L5BT28_SPHIB</name>
<evidence type="ECO:0008006" key="3">
    <source>
        <dbReference type="Google" id="ProtNLM"/>
    </source>
</evidence>
<dbReference type="AlphaFoldDB" id="A0A1L5BT28"/>
<protein>
    <recommendedName>
        <fullName evidence="3">Chromosome partitioning protein ParB</fullName>
    </recommendedName>
</protein>
<reference evidence="1 2" key="1">
    <citation type="journal article" date="2012" name="J. Bacteriol.">
        <title>Genome sequence of Sphingobium indicum B90A, a hexachlorocyclohexane-degrading bacterium.</title>
        <authorList>
            <person name="Anand S."/>
            <person name="Sangwan N."/>
            <person name="Lata P."/>
            <person name="Kaur J."/>
            <person name="Dua A."/>
            <person name="Singh A.K."/>
            <person name="Verma M."/>
            <person name="Kaur J."/>
            <person name="Khurana J.P."/>
            <person name="Khurana P."/>
            <person name="Mathur S."/>
            <person name="Lal R."/>
        </authorList>
    </citation>
    <scope>NUCLEOTIDE SEQUENCE [LARGE SCALE GENOMIC DNA]</scope>
    <source>
        <strain evidence="2">DSM 16412 / CCM 7286 / MTCC 6364 / B90A</strain>
    </source>
</reference>
<evidence type="ECO:0000313" key="2">
    <source>
        <dbReference type="Proteomes" id="UP000004550"/>
    </source>
</evidence>
<proteinExistence type="predicted"/>
<evidence type="ECO:0000313" key="1">
    <source>
        <dbReference type="EMBL" id="APL96003.1"/>
    </source>
</evidence>
<gene>
    <name evidence="1" type="ORF">SIDU_16625</name>
</gene>
<dbReference type="Proteomes" id="UP000004550">
    <property type="component" value="Chromosome"/>
</dbReference>
<organism evidence="1 2">
    <name type="scientific">Sphingobium indicum (strain DSM 16412 / CCM 7286 / MTCC 6364 / B90A)</name>
    <dbReference type="NCBI Taxonomy" id="861109"/>
    <lineage>
        <taxon>Bacteria</taxon>
        <taxon>Pseudomonadati</taxon>
        <taxon>Pseudomonadota</taxon>
        <taxon>Alphaproteobacteria</taxon>
        <taxon>Sphingomonadales</taxon>
        <taxon>Sphingomonadaceae</taxon>
        <taxon>Sphingobium</taxon>
    </lineage>
</organism>
<dbReference type="KEGG" id="sinb:SIDU_16625"/>
<dbReference type="EMBL" id="CP013070">
    <property type="protein sequence ID" value="APL96003.1"/>
    <property type="molecule type" value="Genomic_DNA"/>
</dbReference>